<evidence type="ECO:0000313" key="9">
    <source>
        <dbReference type="Proteomes" id="UP000321514"/>
    </source>
</evidence>
<dbReference type="Gene3D" id="1.10.490.50">
    <property type="entry name" value="Antibiotic binding domain of TipA-like multidrug resistance regulators"/>
    <property type="match status" value="1"/>
</dbReference>
<evidence type="ECO:0000256" key="3">
    <source>
        <dbReference type="ARBA" id="ARBA00023159"/>
    </source>
</evidence>
<keyword evidence="1" id="KW-0805">Transcription regulation</keyword>
<dbReference type="InterPro" id="IPR009061">
    <property type="entry name" value="DNA-bd_dom_put_sf"/>
</dbReference>
<proteinExistence type="predicted"/>
<evidence type="ECO:0000256" key="1">
    <source>
        <dbReference type="ARBA" id="ARBA00023015"/>
    </source>
</evidence>
<dbReference type="PANTHER" id="PTHR30204">
    <property type="entry name" value="REDOX-CYCLING DRUG-SENSING TRANSCRIPTIONAL ACTIVATOR SOXR"/>
    <property type="match status" value="1"/>
</dbReference>
<dbReference type="CDD" id="cd01106">
    <property type="entry name" value="HTH_TipAL-Mta"/>
    <property type="match status" value="1"/>
</dbReference>
<dbReference type="OrthoDB" id="9792348at2"/>
<evidence type="ECO:0000256" key="2">
    <source>
        <dbReference type="ARBA" id="ARBA00023125"/>
    </source>
</evidence>
<dbReference type="Gene3D" id="1.10.1660.10">
    <property type="match status" value="1"/>
</dbReference>
<sequence>MALTVSQVARLAKVSVRALHHYDDLGLLSPSGRSEAGYRLYTQVDLRRLQQVLFFRELGFPLEEIRRILGDPHFDLRAALLMQRQLLSERASRLDALRRTVDQALEALEQGKHMDNEKMFEAFGDFDPSKYEAEVKERWGDTEAYRESSRRTSRYKKEDWSAIKAEQDGLLGSLARQLEARRAATDPEVLALAEAYRQFISKWFYPCSHVMQRGLGEMYVGDSRFTENLDSVKPGLARYLRDAFVANAERHGVTS</sequence>
<evidence type="ECO:0000256" key="4">
    <source>
        <dbReference type="ARBA" id="ARBA00023163"/>
    </source>
</evidence>
<dbReference type="EMBL" id="FOIB01000006">
    <property type="protein sequence ID" value="SEU20473.1"/>
    <property type="molecule type" value="Genomic_DNA"/>
</dbReference>
<dbReference type="STRING" id="1334629.MFUL124B02_30605"/>
<dbReference type="SUPFAM" id="SSF46955">
    <property type="entry name" value="Putative DNA-binding domain"/>
    <property type="match status" value="1"/>
</dbReference>
<dbReference type="InterPro" id="IPR036244">
    <property type="entry name" value="TipA-like_antibiotic-bd"/>
</dbReference>
<dbReference type="Proteomes" id="UP000183760">
    <property type="component" value="Unassembled WGS sequence"/>
</dbReference>
<accession>A0A511T4E0</accession>
<dbReference type="Pfam" id="PF07739">
    <property type="entry name" value="TipAS"/>
    <property type="match status" value="1"/>
</dbReference>
<reference evidence="7 8" key="1">
    <citation type="submission" date="2016-10" db="EMBL/GenBank/DDBJ databases">
        <authorList>
            <person name="Varghese N."/>
            <person name="Submissions S."/>
        </authorList>
    </citation>
    <scope>NUCLEOTIDE SEQUENCE [LARGE SCALE GENOMIC DNA]</scope>
    <source>
        <strain evidence="7 8">DSM 16525</strain>
    </source>
</reference>
<evidence type="ECO:0000313" key="7">
    <source>
        <dbReference type="EMBL" id="SEU20473.1"/>
    </source>
</evidence>
<dbReference type="Proteomes" id="UP000321514">
    <property type="component" value="Unassembled WGS sequence"/>
</dbReference>
<dbReference type="RefSeq" id="WP_074955963.1">
    <property type="nucleotide sequence ID" value="NZ_BJXR01000028.1"/>
</dbReference>
<dbReference type="PRINTS" id="PR00040">
    <property type="entry name" value="HTHMERR"/>
</dbReference>
<keyword evidence="8" id="KW-1185">Reference proteome</keyword>
<evidence type="ECO:0000313" key="6">
    <source>
        <dbReference type="EMBL" id="GEN08432.1"/>
    </source>
</evidence>
<reference evidence="6 9" key="2">
    <citation type="submission" date="2019-07" db="EMBL/GenBank/DDBJ databases">
        <title>Whole genome shotgun sequence of Myxococcus fulvus NBRC 100333.</title>
        <authorList>
            <person name="Hosoyama A."/>
            <person name="Uohara A."/>
            <person name="Ohji S."/>
            <person name="Ichikawa N."/>
        </authorList>
    </citation>
    <scope>NUCLEOTIDE SEQUENCE [LARGE SCALE GENOMIC DNA]</scope>
    <source>
        <strain evidence="6 9">NBRC 100333</strain>
    </source>
</reference>
<evidence type="ECO:0000313" key="8">
    <source>
        <dbReference type="Proteomes" id="UP000183760"/>
    </source>
</evidence>
<dbReference type="InterPro" id="IPR012925">
    <property type="entry name" value="TipAS_dom"/>
</dbReference>
<dbReference type="PROSITE" id="PS50937">
    <property type="entry name" value="HTH_MERR_2"/>
    <property type="match status" value="1"/>
</dbReference>
<dbReference type="Pfam" id="PF13411">
    <property type="entry name" value="MerR_1"/>
    <property type="match status" value="1"/>
</dbReference>
<organism evidence="6 9">
    <name type="scientific">Myxococcus fulvus</name>
    <dbReference type="NCBI Taxonomy" id="33"/>
    <lineage>
        <taxon>Bacteria</taxon>
        <taxon>Pseudomonadati</taxon>
        <taxon>Myxococcota</taxon>
        <taxon>Myxococcia</taxon>
        <taxon>Myxococcales</taxon>
        <taxon>Cystobacterineae</taxon>
        <taxon>Myxococcaceae</taxon>
        <taxon>Myxococcus</taxon>
    </lineage>
</organism>
<keyword evidence="2" id="KW-0238">DNA-binding</keyword>
<dbReference type="PANTHER" id="PTHR30204:SF90">
    <property type="entry name" value="HTH-TYPE TRANSCRIPTIONAL ACTIVATOR MTA"/>
    <property type="match status" value="1"/>
</dbReference>
<evidence type="ECO:0000259" key="5">
    <source>
        <dbReference type="PROSITE" id="PS50937"/>
    </source>
</evidence>
<keyword evidence="4" id="KW-0804">Transcription</keyword>
<comment type="caution">
    <text evidence="6">The sequence shown here is derived from an EMBL/GenBank/DDBJ whole genome shotgun (WGS) entry which is preliminary data.</text>
</comment>
<dbReference type="SUPFAM" id="SSF89082">
    <property type="entry name" value="Antibiotic binding domain of TipA-like multidrug resistance regulators"/>
    <property type="match status" value="1"/>
</dbReference>
<dbReference type="EMBL" id="BJXR01000028">
    <property type="protein sequence ID" value="GEN08432.1"/>
    <property type="molecule type" value="Genomic_DNA"/>
</dbReference>
<dbReference type="GO" id="GO:0003700">
    <property type="term" value="F:DNA-binding transcription factor activity"/>
    <property type="evidence" value="ECO:0007669"/>
    <property type="project" value="InterPro"/>
</dbReference>
<gene>
    <name evidence="6" type="primary">tipA</name>
    <name evidence="6" type="ORF">MFU01_34690</name>
    <name evidence="7" type="ORF">SAMN05443572_106140</name>
</gene>
<dbReference type="InterPro" id="IPR047057">
    <property type="entry name" value="MerR_fam"/>
</dbReference>
<dbReference type="InterPro" id="IPR000551">
    <property type="entry name" value="MerR-type_HTH_dom"/>
</dbReference>
<name>A0A511T4E0_MYXFU</name>
<dbReference type="SMART" id="SM00422">
    <property type="entry name" value="HTH_MERR"/>
    <property type="match status" value="1"/>
</dbReference>
<protein>
    <submittedName>
        <fullName evidence="6">HTH-type transcriptional activator TipA</fullName>
    </submittedName>
    <submittedName>
        <fullName evidence="7">Transcriptional regulator</fullName>
    </submittedName>
</protein>
<feature type="domain" description="HTH merR-type" evidence="5">
    <location>
        <begin position="2"/>
        <end position="71"/>
    </location>
</feature>
<dbReference type="GO" id="GO:0003677">
    <property type="term" value="F:DNA binding"/>
    <property type="evidence" value="ECO:0007669"/>
    <property type="project" value="UniProtKB-KW"/>
</dbReference>
<keyword evidence="3" id="KW-0010">Activator</keyword>
<dbReference type="AlphaFoldDB" id="A0A511T4E0"/>